<accession>L2GJN0</accession>
<dbReference type="OrthoDB" id="2194486at2759"/>
<dbReference type="Proteomes" id="UP000011082">
    <property type="component" value="Unassembled WGS sequence"/>
</dbReference>
<dbReference type="HOGENOM" id="CLU_680083_0_0_1"/>
<dbReference type="AlphaFoldDB" id="L2GJN0"/>
<dbReference type="InParanoid" id="L2GJN0"/>
<gene>
    <name evidence="1" type="ORF">VICG_01854</name>
</gene>
<dbReference type="EMBL" id="JH370150">
    <property type="protein sequence ID" value="ELA41061.1"/>
    <property type="molecule type" value="Genomic_DNA"/>
</dbReference>
<evidence type="ECO:0000313" key="1">
    <source>
        <dbReference type="EMBL" id="ELA41061.1"/>
    </source>
</evidence>
<protein>
    <submittedName>
        <fullName evidence="1">Uncharacterized protein</fullName>
    </submittedName>
</protein>
<name>L2GJN0_VITCO</name>
<dbReference type="GeneID" id="19882564"/>
<dbReference type="STRING" id="993615.L2GJN0"/>
<organism evidence="1 2">
    <name type="scientific">Vittaforma corneae (strain ATCC 50505)</name>
    <name type="common">Microsporidian parasite</name>
    <name type="synonym">Nosema corneum</name>
    <dbReference type="NCBI Taxonomy" id="993615"/>
    <lineage>
        <taxon>Eukaryota</taxon>
        <taxon>Fungi</taxon>
        <taxon>Fungi incertae sedis</taxon>
        <taxon>Microsporidia</taxon>
        <taxon>Nosematidae</taxon>
        <taxon>Vittaforma</taxon>
    </lineage>
</organism>
<evidence type="ECO:0000313" key="2">
    <source>
        <dbReference type="Proteomes" id="UP000011082"/>
    </source>
</evidence>
<dbReference type="VEuPathDB" id="MicrosporidiaDB:VICG_01854"/>
<proteinExistence type="predicted"/>
<sequence>MVPQDLAQKLKASLSMKNVKFLDSNDVMGYGGPGRFNISDYSYPVVTSRTMTCVETDNLSKIFPKKSIFDANFKLVHDCAPISEFYYISNTDKNDIFVFLKIFEDKPWCTYPRNLYSLGEKTLKSFDDFKSHSPYENFVVYKENCGSNSLKVISSFDQINQADSLIIAPEDSQFLDFMRCLYNHQIVGIVLKELLIPIFIQRSLDKDSLLAEIRKNFHSTAIVIKTENDQRLLDKKNRVRCEITSGNLYYVGVQHDSFDINHIDHVHTFILPQQACVSDLIRSFRRSTFTCMGVLQDESDLSVIETHKESVNVRVLSDDSVLDPSMGFLVIQRSIEAPVKVCFYKGMYELLNYPFLIENPKSIKEFRQKYFFTNRIVKFNGSSYVDCLLDDEIISSSNEILLIER</sequence>
<reference evidence="2" key="1">
    <citation type="submission" date="2011-05" db="EMBL/GenBank/DDBJ databases">
        <title>The genome sequence of Vittaforma corneae strain ATCC 50505.</title>
        <authorList>
            <consortium name="The Broad Institute Genome Sequencing Platform"/>
            <person name="Cuomo C."/>
            <person name="Didier E."/>
            <person name="Bowers L."/>
            <person name="Young S.K."/>
            <person name="Zeng Q."/>
            <person name="Gargeya S."/>
            <person name="Fitzgerald M."/>
            <person name="Haas B."/>
            <person name="Abouelleil A."/>
            <person name="Alvarado L."/>
            <person name="Arachchi H.M."/>
            <person name="Berlin A."/>
            <person name="Chapman S.B."/>
            <person name="Gearin G."/>
            <person name="Goldberg J."/>
            <person name="Griggs A."/>
            <person name="Gujja S."/>
            <person name="Hansen M."/>
            <person name="Heiman D."/>
            <person name="Howarth C."/>
            <person name="Larimer J."/>
            <person name="Lui A."/>
            <person name="MacDonald P.J.P."/>
            <person name="McCowen C."/>
            <person name="Montmayeur A."/>
            <person name="Murphy C."/>
            <person name="Neiman D."/>
            <person name="Pearson M."/>
            <person name="Priest M."/>
            <person name="Roberts A."/>
            <person name="Saif S."/>
            <person name="Shea T."/>
            <person name="Sisk P."/>
            <person name="Stolte C."/>
            <person name="Sykes S."/>
            <person name="Wortman J."/>
            <person name="Nusbaum C."/>
            <person name="Birren B."/>
        </authorList>
    </citation>
    <scope>NUCLEOTIDE SEQUENCE [LARGE SCALE GENOMIC DNA]</scope>
    <source>
        <strain evidence="2">ATCC 50505</strain>
    </source>
</reference>
<keyword evidence="2" id="KW-1185">Reference proteome</keyword>
<dbReference type="RefSeq" id="XP_007605299.1">
    <property type="nucleotide sequence ID" value="XM_007605237.1"/>
</dbReference>